<evidence type="ECO:0000259" key="1">
    <source>
        <dbReference type="PROSITE" id="PS50174"/>
    </source>
</evidence>
<sequence length="630" mass="71347">MDLSRKKPRIEEDKQDYIFFGTSIVGSEGIEEGKYEPIWKQEVRDERGRRRLHGAFTGGFSAGYYNTVGSKEGWTPQSFRSSRKERAVLKVGRVEDYMDSEDFAEREEERRLKTRDDFIGIGSENINQEIKRSILDDLIIKKESIGVRLLKKMGWKEGQGVGPLIKKTKVQGDDGEVEDEYASKFLFACKDFVLEPLKNKTDLYGLGYVPSPGIERPQNIKNTSTPKFGISGISFGYGVLNEDDNEYDHEVYDFGPSKIKYDTVLDHEEKSTSTSTKFKPVTKHLFVPRKKNSTSVEVKRCQDGTLPLNGFIIAEVYRLEKKTWFEPPVVPPDYVPSAPHSKKTKTFGGALQPRDRGAILGETPLLGKSVFDFLSPSARERVVQATGKTDLPPARNEGSILCSTLKADSPLIDKKTALDALNNKFMPYEDNEEKRKRYIIFLQEHAGIIQRGSYENIAASRDYQKEVDEFVKSARIFKPMTGMMKSRFTTSSTSSPVSVVDNSLEGGIIDLPIKEVNAAEEAAKMNMFGSLTRIIIPFYPARLLCKRFNVRNPYPDKPTTSDINDKPKNELVDKSIIEGIMREVKGDQTYVLPEKRQENLNIDDTTNEALEKERPNMDVFTSIFGDDDDL</sequence>
<comment type="caution">
    <text evidence="2">The sequence shown here is derived from an EMBL/GenBank/DDBJ whole genome shotgun (WGS) entry which is preliminary data.</text>
</comment>
<dbReference type="eggNOG" id="KOG2138">
    <property type="taxonomic scope" value="Eukaryota"/>
</dbReference>
<accession>A0A0W4ZV63</accession>
<dbReference type="PROSITE" id="PS50174">
    <property type="entry name" value="G_PATCH"/>
    <property type="match status" value="1"/>
</dbReference>
<name>A0A0W4ZV63_PNEJ7</name>
<dbReference type="STRING" id="1408657.A0A0W4ZV63"/>
<dbReference type="GeneID" id="28938864"/>
<gene>
    <name evidence="2" type="ORF">T551_00342</name>
</gene>
<dbReference type="Pfam" id="PF07713">
    <property type="entry name" value="DUF1604"/>
    <property type="match status" value="1"/>
</dbReference>
<dbReference type="InterPro" id="IPR000467">
    <property type="entry name" value="G_patch_dom"/>
</dbReference>
<evidence type="ECO:0000313" key="2">
    <source>
        <dbReference type="EMBL" id="KTW32251.1"/>
    </source>
</evidence>
<dbReference type="OrthoDB" id="20507at2759"/>
<feature type="domain" description="G-patch" evidence="1">
    <location>
        <begin position="142"/>
        <end position="162"/>
    </location>
</feature>
<dbReference type="EMBL" id="LFWA01000002">
    <property type="protein sequence ID" value="KTW32251.1"/>
    <property type="molecule type" value="Genomic_DNA"/>
</dbReference>
<dbReference type="PANTHER" id="PTHR13384">
    <property type="entry name" value="G PATCH DOMAIN-CONTAINING PROTEIN 1"/>
    <property type="match status" value="1"/>
</dbReference>
<dbReference type="Proteomes" id="UP000053447">
    <property type="component" value="Unassembled WGS sequence"/>
</dbReference>
<proteinExistence type="predicted"/>
<dbReference type="Pfam" id="PF26093">
    <property type="entry name" value="HTH_TGH"/>
    <property type="match status" value="1"/>
</dbReference>
<organism evidence="2 3">
    <name type="scientific">Pneumocystis jirovecii (strain RU7)</name>
    <name type="common">Human pneumocystis pneumonia agent</name>
    <dbReference type="NCBI Taxonomy" id="1408657"/>
    <lineage>
        <taxon>Eukaryota</taxon>
        <taxon>Fungi</taxon>
        <taxon>Dikarya</taxon>
        <taxon>Ascomycota</taxon>
        <taxon>Taphrinomycotina</taxon>
        <taxon>Pneumocystomycetes</taxon>
        <taxon>Pneumocystaceae</taxon>
        <taxon>Pneumocystis</taxon>
    </lineage>
</organism>
<dbReference type="PANTHER" id="PTHR13384:SF19">
    <property type="entry name" value="G PATCH DOMAIN-CONTAINING PROTEIN 1"/>
    <property type="match status" value="1"/>
</dbReference>
<reference evidence="3" key="1">
    <citation type="journal article" date="2016" name="Nat. Commun.">
        <title>Genome analysis of three Pneumocystis species reveals adaptation mechanisms to life exclusively in mammalian hosts.</title>
        <authorList>
            <person name="Ma L."/>
            <person name="Chen Z."/>
            <person name="Huang D.W."/>
            <person name="Kutty G."/>
            <person name="Ishihara M."/>
            <person name="Wang H."/>
            <person name="Abouelleil A."/>
            <person name="Bishop L."/>
            <person name="Davey E."/>
            <person name="Deng R."/>
            <person name="Deng X."/>
            <person name="Fan L."/>
            <person name="Fantoni G."/>
            <person name="Fitzgerald M."/>
            <person name="Gogineni E."/>
            <person name="Goldberg J.M."/>
            <person name="Handley G."/>
            <person name="Hu X."/>
            <person name="Huber C."/>
            <person name="Jiao X."/>
            <person name="Jones K."/>
            <person name="Levin J.Z."/>
            <person name="Liu Y."/>
            <person name="Macdonald P."/>
            <person name="Melnikov A."/>
            <person name="Raley C."/>
            <person name="Sassi M."/>
            <person name="Sherman B.T."/>
            <person name="Song X."/>
            <person name="Sykes S."/>
            <person name="Tran B."/>
            <person name="Walsh L."/>
            <person name="Xia Y."/>
            <person name="Yang J."/>
            <person name="Young S."/>
            <person name="Zeng Q."/>
            <person name="Zheng X."/>
            <person name="Stephens R."/>
            <person name="Nusbaum C."/>
            <person name="Birren B.W."/>
            <person name="Azadi P."/>
            <person name="Lempicki R.A."/>
            <person name="Cuomo C.A."/>
            <person name="Kovacs J.A."/>
        </authorList>
    </citation>
    <scope>NUCLEOTIDE SEQUENCE [LARGE SCALE GENOMIC DNA]</scope>
    <source>
        <strain evidence="3">RU7</strain>
    </source>
</reference>
<dbReference type="GO" id="GO:0006397">
    <property type="term" value="P:mRNA processing"/>
    <property type="evidence" value="ECO:0007669"/>
    <property type="project" value="InterPro"/>
</dbReference>
<dbReference type="RefSeq" id="XP_018230943.1">
    <property type="nucleotide sequence ID" value="XM_018372609.1"/>
</dbReference>
<dbReference type="GO" id="GO:0005634">
    <property type="term" value="C:nucleus"/>
    <property type="evidence" value="ECO:0007669"/>
    <property type="project" value="TreeGrafter"/>
</dbReference>
<keyword evidence="3" id="KW-1185">Reference proteome</keyword>
<protein>
    <recommendedName>
        <fullName evidence="1">G-patch domain-containing protein</fullName>
    </recommendedName>
</protein>
<evidence type="ECO:0000313" key="3">
    <source>
        <dbReference type="Proteomes" id="UP000053447"/>
    </source>
</evidence>
<dbReference type="Pfam" id="PF01585">
    <property type="entry name" value="G-patch"/>
    <property type="match status" value="1"/>
</dbReference>
<dbReference type="GO" id="GO:0003723">
    <property type="term" value="F:RNA binding"/>
    <property type="evidence" value="ECO:0007669"/>
    <property type="project" value="TreeGrafter"/>
</dbReference>
<dbReference type="VEuPathDB" id="FungiDB:T551_00342"/>
<dbReference type="AlphaFoldDB" id="A0A0W4ZV63"/>
<dbReference type="InterPro" id="IPR011666">
    <property type="entry name" value="DUF1604"/>
</dbReference>